<comment type="caution">
    <text evidence="8">Lacks conserved residue(s) required for the propagation of feature annotation.</text>
</comment>
<dbReference type="InterPro" id="IPR014729">
    <property type="entry name" value="Rossmann-like_a/b/a_fold"/>
</dbReference>
<feature type="binding site" evidence="8">
    <location>
        <position position="62"/>
    </location>
    <ligand>
        <name>beta-alanine</name>
        <dbReference type="ChEBI" id="CHEBI:57966"/>
    </ligand>
</feature>
<evidence type="ECO:0000256" key="7">
    <source>
        <dbReference type="ARBA" id="ARBA00048258"/>
    </source>
</evidence>
<accession>A0A7Z0QS15</accession>
<evidence type="ECO:0000313" key="10">
    <source>
        <dbReference type="Proteomes" id="UP000589896"/>
    </source>
</evidence>
<sequence>MIDIVQDLAALRARVTGWKRDGLRVGLVPTMGNLHPGHYALVDALRPHVDRIVASVFVNPTQFGPHEDFDRYPRTPEADARGLDAAGCDLLWMPSVDTMYPLGVERTVTVRVPGITTILDGAHRPGHFDGVATVVARLFNQVQPEVAAFGRKDYQQVAVIAHMVAELAFPVRLLPVAISREADGLARSSRNQYLDADARARAPALYRALTSLRDALGAGQSAAAAETGAADALRAAGFEVDYIEVRAPDLAPYAGGDGVALVAARLGRTRLIDNLEFSFGAGDGRG</sequence>
<feature type="binding site" evidence="8">
    <location>
        <position position="62"/>
    </location>
    <ligand>
        <name>(R)-pantoate</name>
        <dbReference type="ChEBI" id="CHEBI:15980"/>
    </ligand>
</feature>
<dbReference type="UniPathway" id="UPA00028">
    <property type="reaction ID" value="UER00005"/>
</dbReference>
<proteinExistence type="inferred from homology"/>
<keyword evidence="4 8" id="KW-0566">Pantothenate biosynthesis</keyword>
<protein>
    <recommendedName>
        <fullName evidence="8">Pantothenate synthetase</fullName>
        <shortName evidence="8">PS</shortName>
        <ecNumber evidence="8">6.3.2.1</ecNumber>
    </recommendedName>
    <alternativeName>
        <fullName evidence="8">Pantoate--beta-alanine ligase</fullName>
    </alternativeName>
    <alternativeName>
        <fullName evidence="8">Pantoate-activating enzyme</fullName>
    </alternativeName>
</protein>
<comment type="catalytic activity">
    <reaction evidence="7 8">
        <text>(R)-pantoate + beta-alanine + ATP = (R)-pantothenate + AMP + diphosphate + H(+)</text>
        <dbReference type="Rhea" id="RHEA:10912"/>
        <dbReference type="ChEBI" id="CHEBI:15378"/>
        <dbReference type="ChEBI" id="CHEBI:15980"/>
        <dbReference type="ChEBI" id="CHEBI:29032"/>
        <dbReference type="ChEBI" id="CHEBI:30616"/>
        <dbReference type="ChEBI" id="CHEBI:33019"/>
        <dbReference type="ChEBI" id="CHEBI:57966"/>
        <dbReference type="ChEBI" id="CHEBI:456215"/>
        <dbReference type="EC" id="6.3.2.1"/>
    </reaction>
</comment>
<feature type="binding site" evidence="8">
    <location>
        <begin position="150"/>
        <end position="153"/>
    </location>
    <ligand>
        <name>ATP</name>
        <dbReference type="ChEBI" id="CHEBI:30616"/>
    </ligand>
</feature>
<evidence type="ECO:0000256" key="5">
    <source>
        <dbReference type="ARBA" id="ARBA00022741"/>
    </source>
</evidence>
<comment type="function">
    <text evidence="8">Catalyzes the condensation of pantoate with beta-alanine in an ATP-dependent reaction via a pantoyl-adenylate intermediate.</text>
</comment>
<organism evidence="9 10">
    <name type="scientific">Luteimonas deserti</name>
    <dbReference type="NCBI Taxonomy" id="2752306"/>
    <lineage>
        <taxon>Bacteria</taxon>
        <taxon>Pseudomonadati</taxon>
        <taxon>Pseudomonadota</taxon>
        <taxon>Gammaproteobacteria</taxon>
        <taxon>Lysobacterales</taxon>
        <taxon>Lysobacteraceae</taxon>
        <taxon>Luteimonas</taxon>
    </lineage>
</organism>
<evidence type="ECO:0000256" key="3">
    <source>
        <dbReference type="ARBA" id="ARBA00022598"/>
    </source>
</evidence>
<feature type="binding site" evidence="8">
    <location>
        <begin position="31"/>
        <end position="38"/>
    </location>
    <ligand>
        <name>ATP</name>
        <dbReference type="ChEBI" id="CHEBI:30616"/>
    </ligand>
</feature>
<dbReference type="CDD" id="cd00560">
    <property type="entry name" value="PanC"/>
    <property type="match status" value="1"/>
</dbReference>
<dbReference type="EC" id="6.3.2.1" evidence="8"/>
<dbReference type="HAMAP" id="MF_00158">
    <property type="entry name" value="PanC"/>
    <property type="match status" value="1"/>
</dbReference>
<comment type="similarity">
    <text evidence="2 8">Belongs to the pantothenate synthetase family.</text>
</comment>
<dbReference type="Pfam" id="PF02569">
    <property type="entry name" value="Pantoate_ligase"/>
    <property type="match status" value="1"/>
</dbReference>
<evidence type="ECO:0000313" key="9">
    <source>
        <dbReference type="EMBL" id="NYZ63806.1"/>
    </source>
</evidence>
<dbReference type="RefSeq" id="WP_180546005.1">
    <property type="nucleotide sequence ID" value="NZ_JACCJZ010000020.1"/>
</dbReference>
<dbReference type="GO" id="GO:0005524">
    <property type="term" value="F:ATP binding"/>
    <property type="evidence" value="ECO:0007669"/>
    <property type="project" value="UniProtKB-KW"/>
</dbReference>
<dbReference type="EMBL" id="JACCJZ010000020">
    <property type="protein sequence ID" value="NYZ63806.1"/>
    <property type="molecule type" value="Genomic_DNA"/>
</dbReference>
<keyword evidence="3 8" id="KW-0436">Ligase</keyword>
<keyword evidence="8" id="KW-0963">Cytoplasm</keyword>
<dbReference type="Gene3D" id="3.30.1300.10">
    <property type="entry name" value="Pantoate-beta-alanine ligase, C-terminal domain"/>
    <property type="match status" value="1"/>
</dbReference>
<gene>
    <name evidence="8" type="primary">panC</name>
    <name evidence="9" type="ORF">H0E82_13720</name>
</gene>
<evidence type="ECO:0000256" key="2">
    <source>
        <dbReference type="ARBA" id="ARBA00009256"/>
    </source>
</evidence>
<keyword evidence="6 8" id="KW-0067">ATP-binding</keyword>
<dbReference type="GO" id="GO:0015940">
    <property type="term" value="P:pantothenate biosynthetic process"/>
    <property type="evidence" value="ECO:0007669"/>
    <property type="project" value="UniProtKB-UniRule"/>
</dbReference>
<dbReference type="SUPFAM" id="SSF52374">
    <property type="entry name" value="Nucleotidylyl transferase"/>
    <property type="match status" value="1"/>
</dbReference>
<keyword evidence="10" id="KW-1185">Reference proteome</keyword>
<dbReference type="NCBIfam" id="TIGR00018">
    <property type="entry name" value="panC"/>
    <property type="match status" value="1"/>
</dbReference>
<dbReference type="GO" id="GO:0005829">
    <property type="term" value="C:cytosol"/>
    <property type="evidence" value="ECO:0007669"/>
    <property type="project" value="TreeGrafter"/>
</dbReference>
<feature type="binding site" evidence="8">
    <location>
        <position position="156"/>
    </location>
    <ligand>
        <name>(R)-pantoate</name>
        <dbReference type="ChEBI" id="CHEBI:15980"/>
    </ligand>
</feature>
<dbReference type="PANTHER" id="PTHR21299:SF1">
    <property type="entry name" value="PANTOATE--BETA-ALANINE LIGASE"/>
    <property type="match status" value="1"/>
</dbReference>
<evidence type="ECO:0000256" key="6">
    <source>
        <dbReference type="ARBA" id="ARBA00022840"/>
    </source>
</evidence>
<reference evidence="9 10" key="1">
    <citation type="submission" date="2020-07" db="EMBL/GenBank/DDBJ databases">
        <title>isolation of Luteimonas sp. SJ-16.</title>
        <authorList>
            <person name="Huang X.-X."/>
            <person name="Xu L."/>
            <person name="Sun J.-Q."/>
        </authorList>
    </citation>
    <scope>NUCLEOTIDE SEQUENCE [LARGE SCALE GENOMIC DNA]</scope>
    <source>
        <strain evidence="9 10">SJ-16</strain>
    </source>
</reference>
<comment type="miscellaneous">
    <text evidence="8">The reaction proceeds by a bi uni uni bi ping pong mechanism.</text>
</comment>
<dbReference type="InterPro" id="IPR042176">
    <property type="entry name" value="Pantoate_ligase_C"/>
</dbReference>
<dbReference type="AlphaFoldDB" id="A0A7Z0QS15"/>
<name>A0A7Z0QS15_9GAMM</name>
<evidence type="ECO:0000256" key="4">
    <source>
        <dbReference type="ARBA" id="ARBA00022655"/>
    </source>
</evidence>
<dbReference type="Proteomes" id="UP000589896">
    <property type="component" value="Unassembled WGS sequence"/>
</dbReference>
<evidence type="ECO:0000256" key="1">
    <source>
        <dbReference type="ARBA" id="ARBA00004990"/>
    </source>
</evidence>
<keyword evidence="5 8" id="KW-0547">Nucleotide-binding</keyword>
<evidence type="ECO:0000256" key="8">
    <source>
        <dbReference type="HAMAP-Rule" id="MF_00158"/>
    </source>
</evidence>
<dbReference type="GO" id="GO:0004592">
    <property type="term" value="F:pantoate-beta-alanine ligase activity"/>
    <property type="evidence" value="ECO:0007669"/>
    <property type="project" value="UniProtKB-UniRule"/>
</dbReference>
<comment type="subcellular location">
    <subcellularLocation>
        <location evidence="8">Cytoplasm</location>
    </subcellularLocation>
</comment>
<comment type="subunit">
    <text evidence="8">Homodimer.</text>
</comment>
<feature type="active site" description="Proton donor" evidence="8">
    <location>
        <position position="38"/>
    </location>
</feature>
<comment type="pathway">
    <text evidence="1 8">Cofactor biosynthesis; (R)-pantothenate biosynthesis; (R)-pantothenate from (R)-pantoate and beta-alanine: step 1/1.</text>
</comment>
<comment type="caution">
    <text evidence="9">The sequence shown here is derived from an EMBL/GenBank/DDBJ whole genome shotgun (WGS) entry which is preliminary data.</text>
</comment>
<dbReference type="Gene3D" id="3.40.50.620">
    <property type="entry name" value="HUPs"/>
    <property type="match status" value="1"/>
</dbReference>
<dbReference type="InterPro" id="IPR003721">
    <property type="entry name" value="Pantoate_ligase"/>
</dbReference>
<feature type="binding site" evidence="8">
    <location>
        <begin position="187"/>
        <end position="190"/>
    </location>
    <ligand>
        <name>ATP</name>
        <dbReference type="ChEBI" id="CHEBI:30616"/>
    </ligand>
</feature>
<dbReference type="PANTHER" id="PTHR21299">
    <property type="entry name" value="CYTIDYLATE KINASE/PANTOATE-BETA-ALANINE LIGASE"/>
    <property type="match status" value="1"/>
</dbReference>